<evidence type="ECO:0000256" key="1">
    <source>
        <dbReference type="SAM" id="SignalP"/>
    </source>
</evidence>
<protein>
    <recommendedName>
        <fullName evidence="3">DUF1318 domain-containing protein</fullName>
    </recommendedName>
</protein>
<sequence length="107" mass="11521">MKNKIQTLLLVGALLFCSPLFALSLEDAKSRGLVGETASGYLAARNSAGDVKSLVASINAKRQAHYREISGRNGTPLGTVEKIAGKKLIERAGKGEYYQQGGAWKRR</sequence>
<proteinExistence type="predicted"/>
<dbReference type="Pfam" id="PF07027">
    <property type="entry name" value="DUF1318"/>
    <property type="match status" value="1"/>
</dbReference>
<evidence type="ECO:0008006" key="3">
    <source>
        <dbReference type="Google" id="ProtNLM"/>
    </source>
</evidence>
<feature type="signal peptide" evidence="1">
    <location>
        <begin position="1"/>
        <end position="22"/>
    </location>
</feature>
<dbReference type="EMBL" id="CAADEY010000113">
    <property type="protein sequence ID" value="VFJ63958.1"/>
    <property type="molecule type" value="Genomic_DNA"/>
</dbReference>
<reference evidence="2" key="1">
    <citation type="submission" date="2019-02" db="EMBL/GenBank/DDBJ databases">
        <authorList>
            <person name="Gruber-Vodicka R. H."/>
            <person name="Seah K. B. B."/>
        </authorList>
    </citation>
    <scope>NUCLEOTIDE SEQUENCE</scope>
    <source>
        <strain evidence="2">BECK_DK161</strain>
    </source>
</reference>
<evidence type="ECO:0000313" key="2">
    <source>
        <dbReference type="EMBL" id="VFJ63958.1"/>
    </source>
</evidence>
<keyword evidence="1" id="KW-0732">Signal</keyword>
<dbReference type="AlphaFoldDB" id="A0A450TB86"/>
<accession>A0A450TB86</accession>
<gene>
    <name evidence="2" type="ORF">BECKDK2373C_GA0170839_11133</name>
</gene>
<dbReference type="InterPro" id="IPR008309">
    <property type="entry name" value="YdbL"/>
</dbReference>
<dbReference type="PIRSF" id="PIRSF025560">
    <property type="entry name" value="UCP025560"/>
    <property type="match status" value="1"/>
</dbReference>
<name>A0A450TB86_9GAMM</name>
<feature type="chain" id="PRO_5018989670" description="DUF1318 domain-containing protein" evidence="1">
    <location>
        <begin position="23"/>
        <end position="107"/>
    </location>
</feature>
<organism evidence="2">
    <name type="scientific">Candidatus Kentrum sp. DK</name>
    <dbReference type="NCBI Taxonomy" id="2126562"/>
    <lineage>
        <taxon>Bacteria</taxon>
        <taxon>Pseudomonadati</taxon>
        <taxon>Pseudomonadota</taxon>
        <taxon>Gammaproteobacteria</taxon>
        <taxon>Candidatus Kentrum</taxon>
    </lineage>
</organism>